<protein>
    <submittedName>
        <fullName evidence="1">Uncharacterized protein</fullName>
    </submittedName>
</protein>
<gene>
    <name evidence="1" type="ORF">HMPREF0305_11429</name>
</gene>
<reference evidence="1 2" key="1">
    <citation type="submission" date="2010-08" db="EMBL/GenBank/DDBJ databases">
        <authorList>
            <person name="Muzny D."/>
            <person name="Qin X."/>
            <person name="Buhay C."/>
            <person name="Dugan-Rocha S."/>
            <person name="Ding Y."/>
            <person name="Chen G."/>
            <person name="Hawes A."/>
            <person name="Holder M."/>
            <person name="Jhangiani S."/>
            <person name="Johnson A."/>
            <person name="Khan Z."/>
            <person name="Li Z."/>
            <person name="Liu W."/>
            <person name="Liu X."/>
            <person name="Perez L."/>
            <person name="Shen H."/>
            <person name="Wang Q."/>
            <person name="Watt J."/>
            <person name="Xi L."/>
            <person name="Xin Y."/>
            <person name="Zhou J."/>
            <person name="Deng J."/>
            <person name="Jiang H."/>
            <person name="Liu Y."/>
            <person name="Qu J."/>
            <person name="Song X.-Z."/>
            <person name="Zhang L."/>
            <person name="Villasana D."/>
            <person name="Johnson A."/>
            <person name="Liu J."/>
            <person name="Liyanage D."/>
            <person name="Lorensuhewa L."/>
            <person name="Robinson T."/>
            <person name="Song A."/>
            <person name="Song B.-B."/>
            <person name="Dinh H."/>
            <person name="Thornton R."/>
            <person name="Coyle M."/>
            <person name="Francisco L."/>
            <person name="Jackson L."/>
            <person name="Javaid M."/>
            <person name="Korchina V."/>
            <person name="Kovar C."/>
            <person name="Mata R."/>
            <person name="Mathew T."/>
            <person name="Ngo R."/>
            <person name="Nguyen L."/>
            <person name="Nguyen N."/>
            <person name="Okwuonu G."/>
            <person name="Ongeri F."/>
            <person name="Pham C."/>
            <person name="Simmons D."/>
            <person name="Wilczek-Boney K."/>
            <person name="Hale W."/>
            <person name="Jakkamsetti A."/>
            <person name="Pham P."/>
            <person name="Ruth R."/>
            <person name="San Lucas F."/>
            <person name="Warren J."/>
            <person name="Zhang J."/>
            <person name="Zhao Z."/>
            <person name="Zhou C."/>
            <person name="Zhu D."/>
            <person name="Lee S."/>
            <person name="Bess C."/>
            <person name="Blankenburg K."/>
            <person name="Forbes L."/>
            <person name="Fu Q."/>
            <person name="Gubbala S."/>
            <person name="Hirani K."/>
            <person name="Jayaseelan J.C."/>
            <person name="Lara F."/>
            <person name="Munidasa M."/>
            <person name="Palculict T."/>
            <person name="Patil S."/>
            <person name="Pu L.-L."/>
            <person name="Saada N."/>
            <person name="Tang L."/>
            <person name="Weissenberger G."/>
            <person name="Zhu Y."/>
            <person name="Hemphill L."/>
            <person name="Shang Y."/>
            <person name="Youmans B."/>
            <person name="Ayvaz T."/>
            <person name="Ross M."/>
            <person name="Santibanez J."/>
            <person name="Aqrawi P."/>
            <person name="Gross S."/>
            <person name="Joshi V."/>
            <person name="Fowler G."/>
            <person name="Nazareth L."/>
            <person name="Reid J."/>
            <person name="Worley K."/>
            <person name="Petrosino J."/>
            <person name="Highlander S."/>
            <person name="Gibbs R."/>
        </authorList>
    </citation>
    <scope>NUCLEOTIDE SEQUENCE [LARGE SCALE GENOMIC DNA]</scope>
    <source>
        <strain evidence="1 2">ATCC 33035</strain>
    </source>
</reference>
<organism evidence="1 2">
    <name type="scientific">Corynebacterium pseudogenitalium ATCC 33035</name>
    <dbReference type="NCBI Taxonomy" id="525264"/>
    <lineage>
        <taxon>Bacteria</taxon>
        <taxon>Bacillati</taxon>
        <taxon>Actinomycetota</taxon>
        <taxon>Actinomycetes</taxon>
        <taxon>Mycobacteriales</taxon>
        <taxon>Corynebacteriaceae</taxon>
        <taxon>Corynebacterium</taxon>
    </lineage>
</organism>
<sequence>MLVRRLPKPPRPVSRGCPRGLVQRHMSQGTVTQLCAPCHINPNCLVYETPAG</sequence>
<comment type="caution">
    <text evidence="1">The sequence shown here is derived from an EMBL/GenBank/DDBJ whole genome shotgun (WGS) entry which is preliminary data.</text>
</comment>
<dbReference type="HOGENOM" id="CLU_3078897_0_0_11"/>
<dbReference type="Proteomes" id="UP000003020">
    <property type="component" value="Unassembled WGS sequence"/>
</dbReference>
<evidence type="ECO:0000313" key="1">
    <source>
        <dbReference type="EMBL" id="EFQ80263.1"/>
    </source>
</evidence>
<evidence type="ECO:0000313" key="2">
    <source>
        <dbReference type="Proteomes" id="UP000003020"/>
    </source>
</evidence>
<name>E2S4H7_9CORY</name>
<dbReference type="AlphaFoldDB" id="E2S4H7"/>
<keyword evidence="2" id="KW-1185">Reference proteome</keyword>
<proteinExistence type="predicted"/>
<dbReference type="EMBL" id="ABYQ02000011">
    <property type="protein sequence ID" value="EFQ80263.1"/>
    <property type="molecule type" value="Genomic_DNA"/>
</dbReference>
<accession>E2S4H7</accession>